<dbReference type="PROSITE" id="PS51257">
    <property type="entry name" value="PROKAR_LIPOPROTEIN"/>
    <property type="match status" value="1"/>
</dbReference>
<gene>
    <name evidence="14" type="ORF">VSA01S_17180</name>
</gene>
<accession>A0A511QEJ2</accession>
<keyword evidence="11" id="KW-0732">Signal</keyword>
<dbReference type="AlphaFoldDB" id="A0A511QEJ2"/>
<dbReference type="EC" id="3.1.30.-" evidence="10"/>
<dbReference type="RefSeq" id="WP_039979764.1">
    <property type="nucleotide sequence ID" value="NZ_BAOJ01000020.1"/>
</dbReference>
<feature type="active site" description="Proton acceptor" evidence="8">
    <location>
        <position position="102"/>
    </location>
</feature>
<dbReference type="GO" id="GO:0003676">
    <property type="term" value="F:nucleic acid binding"/>
    <property type="evidence" value="ECO:0007669"/>
    <property type="project" value="InterPro"/>
</dbReference>
<dbReference type="GO" id="GO:0046872">
    <property type="term" value="F:metal ion binding"/>
    <property type="evidence" value="ECO:0007669"/>
    <property type="project" value="UniProtKB-KW"/>
</dbReference>
<dbReference type="SMART" id="SM00477">
    <property type="entry name" value="NUC"/>
    <property type="match status" value="1"/>
</dbReference>
<dbReference type="InterPro" id="IPR001604">
    <property type="entry name" value="Endo_G_ENPP1-like_dom"/>
</dbReference>
<dbReference type="OrthoDB" id="9811262at2"/>
<evidence type="ECO:0000256" key="5">
    <source>
        <dbReference type="ARBA" id="ARBA00022759"/>
    </source>
</evidence>
<evidence type="ECO:0000256" key="2">
    <source>
        <dbReference type="ARBA" id="ARBA00010052"/>
    </source>
</evidence>
<evidence type="ECO:0000256" key="8">
    <source>
        <dbReference type="PIRSR" id="PIRSR640255-1"/>
    </source>
</evidence>
<evidence type="ECO:0000256" key="4">
    <source>
        <dbReference type="ARBA" id="ARBA00022723"/>
    </source>
</evidence>
<evidence type="ECO:0000259" key="12">
    <source>
        <dbReference type="SMART" id="SM00477"/>
    </source>
</evidence>
<comment type="cofactor">
    <cofactor evidence="1 10">
        <name>Mg(2+)</name>
        <dbReference type="ChEBI" id="CHEBI:18420"/>
    </cofactor>
</comment>
<dbReference type="InterPro" id="IPR040255">
    <property type="entry name" value="Non-specific_endonuclease"/>
</dbReference>
<keyword evidence="3 10" id="KW-0540">Nuclease</keyword>
<feature type="domain" description="ENPP1-3/EXOG-like endonuclease/phosphodiesterase" evidence="12">
    <location>
        <begin position="40"/>
        <end position="231"/>
    </location>
</feature>
<dbReference type="GO" id="GO:0000014">
    <property type="term" value="F:single-stranded DNA endodeoxyribonuclease activity"/>
    <property type="evidence" value="ECO:0007669"/>
    <property type="project" value="TreeGrafter"/>
</dbReference>
<dbReference type="InterPro" id="IPR018524">
    <property type="entry name" value="DNA/RNA_endonuclease_AS"/>
</dbReference>
<evidence type="ECO:0000313" key="14">
    <source>
        <dbReference type="EMBL" id="GEM75606.1"/>
    </source>
</evidence>
<dbReference type="InterPro" id="IPR020821">
    <property type="entry name" value="ENPP1-3/EXOG-like_nuc-like"/>
</dbReference>
<evidence type="ECO:0000259" key="13">
    <source>
        <dbReference type="SMART" id="SM00892"/>
    </source>
</evidence>
<dbReference type="Pfam" id="PF01223">
    <property type="entry name" value="Endonuclease_NS"/>
    <property type="match status" value="1"/>
</dbReference>
<evidence type="ECO:0000256" key="1">
    <source>
        <dbReference type="ARBA" id="ARBA00001946"/>
    </source>
</evidence>
<evidence type="ECO:0000256" key="9">
    <source>
        <dbReference type="PIRSR" id="PIRSR640255-2"/>
    </source>
</evidence>
<feature type="chain" id="PRO_5022188621" description="Endonuclease" evidence="11">
    <location>
        <begin position="21"/>
        <end position="257"/>
    </location>
</feature>
<dbReference type="GO" id="GO:0004521">
    <property type="term" value="F:RNA endonuclease activity"/>
    <property type="evidence" value="ECO:0007669"/>
    <property type="project" value="TreeGrafter"/>
</dbReference>
<feature type="binding site" evidence="9">
    <location>
        <position position="133"/>
    </location>
    <ligand>
        <name>Mg(2+)</name>
        <dbReference type="ChEBI" id="CHEBI:18420"/>
        <note>catalytic</note>
    </ligand>
</feature>
<proteinExistence type="inferred from homology"/>
<dbReference type="CDD" id="cd00091">
    <property type="entry name" value="NUC"/>
    <property type="match status" value="1"/>
</dbReference>
<feature type="signal peptide" evidence="11">
    <location>
        <begin position="1"/>
        <end position="20"/>
    </location>
</feature>
<comment type="caution">
    <text evidence="14">The sequence shown here is derived from an EMBL/GenBank/DDBJ whole genome shotgun (WGS) entry which is preliminary data.</text>
</comment>
<name>A0A511QEJ2_9VIBR</name>
<reference evidence="14 15" key="1">
    <citation type="submission" date="2019-07" db="EMBL/GenBank/DDBJ databases">
        <title>Whole genome shotgun sequence of Vibrio sagamiensis NBRC 104589.</title>
        <authorList>
            <person name="Hosoyama A."/>
            <person name="Uohara A."/>
            <person name="Ohji S."/>
            <person name="Ichikawa N."/>
        </authorList>
    </citation>
    <scope>NUCLEOTIDE SEQUENCE [LARGE SCALE GENOMIC DNA]</scope>
    <source>
        <strain evidence="14 15">NBRC 104589</strain>
    </source>
</reference>
<dbReference type="PROSITE" id="PS01070">
    <property type="entry name" value="NUCLEASE_NON_SPEC"/>
    <property type="match status" value="1"/>
</dbReference>
<evidence type="ECO:0000256" key="7">
    <source>
        <dbReference type="ARBA" id="ARBA00022842"/>
    </source>
</evidence>
<comment type="similarity">
    <text evidence="2 10">Belongs to the DNA/RNA non-specific endonuclease family.</text>
</comment>
<evidence type="ECO:0000313" key="15">
    <source>
        <dbReference type="Proteomes" id="UP000321922"/>
    </source>
</evidence>
<keyword evidence="7" id="KW-0460">Magnesium</keyword>
<dbReference type="InterPro" id="IPR044925">
    <property type="entry name" value="His-Me_finger_sf"/>
</dbReference>
<protein>
    <recommendedName>
        <fullName evidence="10">Endonuclease</fullName>
        <ecNumber evidence="10">3.1.30.-</ecNumber>
    </recommendedName>
</protein>
<keyword evidence="15" id="KW-1185">Reference proteome</keyword>
<dbReference type="InterPro" id="IPR044929">
    <property type="entry name" value="DNA/RNA_non-sp_Endonuclease_sf"/>
</dbReference>
<dbReference type="PANTHER" id="PTHR13966:SF5">
    <property type="entry name" value="ENDONUCLEASE G, MITOCHONDRIAL"/>
    <property type="match status" value="1"/>
</dbReference>
<dbReference type="SUPFAM" id="SSF54060">
    <property type="entry name" value="His-Me finger endonucleases"/>
    <property type="match status" value="1"/>
</dbReference>
<feature type="domain" description="DNA/RNA non-specific endonuclease/pyrophosphatase/phosphodiesterase" evidence="13">
    <location>
        <begin position="39"/>
        <end position="231"/>
    </location>
</feature>
<evidence type="ECO:0000256" key="6">
    <source>
        <dbReference type="ARBA" id="ARBA00022801"/>
    </source>
</evidence>
<keyword evidence="4 9" id="KW-0479">Metal-binding</keyword>
<dbReference type="SMART" id="SM00892">
    <property type="entry name" value="Endonuclease_NS"/>
    <property type="match status" value="1"/>
</dbReference>
<dbReference type="Proteomes" id="UP000321922">
    <property type="component" value="Unassembled WGS sequence"/>
</dbReference>
<keyword evidence="5 10" id="KW-0255">Endonuclease</keyword>
<organism evidence="14 15">
    <name type="scientific">Vibrio sagamiensis NBRC 104589</name>
    <dbReference type="NCBI Taxonomy" id="1219064"/>
    <lineage>
        <taxon>Bacteria</taxon>
        <taxon>Pseudomonadati</taxon>
        <taxon>Pseudomonadota</taxon>
        <taxon>Gammaproteobacteria</taxon>
        <taxon>Vibrionales</taxon>
        <taxon>Vibrionaceae</taxon>
        <taxon>Vibrio</taxon>
    </lineage>
</organism>
<dbReference type="Gene3D" id="3.40.570.10">
    <property type="entry name" value="Extracellular Endonuclease, subunit A"/>
    <property type="match status" value="1"/>
</dbReference>
<dbReference type="EMBL" id="BJXJ01000014">
    <property type="protein sequence ID" value="GEM75606.1"/>
    <property type="molecule type" value="Genomic_DNA"/>
</dbReference>
<keyword evidence="6 10" id="KW-0378">Hydrolase</keyword>
<evidence type="ECO:0000256" key="10">
    <source>
        <dbReference type="RuleBase" id="RU366055"/>
    </source>
</evidence>
<evidence type="ECO:0000256" key="3">
    <source>
        <dbReference type="ARBA" id="ARBA00022722"/>
    </source>
</evidence>
<dbReference type="PANTHER" id="PTHR13966">
    <property type="entry name" value="ENDONUCLEASE RELATED"/>
    <property type="match status" value="1"/>
</dbReference>
<evidence type="ECO:0000256" key="11">
    <source>
        <dbReference type="SAM" id="SignalP"/>
    </source>
</evidence>
<sequence length="257" mass="29392">MQTRRLFCFILLIFPYLAFACGQHLERGQPSQFSDQILCREGYAAGYNYQTKNADWVAYHITAESVNLNYKRTNAFKSDSELPRETRSTLSDYSGSGYDRGHLAPSATMDFSRQSMLQSFLLSNISPQLAGFNRVGWRALEKHVRDLANEYQELYVVTGPIYQGQEEKIGRGVVVPDAFYKVILDPYFNDAIAFIVPHRNVSAEELSHFIVTIDEVENQTGLDFFSKTPDTIEQQMESALWSEMWPTPQARSDKPIE</sequence>